<organism evidence="1 2">
    <name type="scientific">Sutterella wadsworthensis HGA0223</name>
    <dbReference type="NCBI Taxonomy" id="1203554"/>
    <lineage>
        <taxon>Bacteria</taxon>
        <taxon>Pseudomonadati</taxon>
        <taxon>Pseudomonadota</taxon>
        <taxon>Betaproteobacteria</taxon>
        <taxon>Burkholderiales</taxon>
        <taxon>Sutterellaceae</taxon>
        <taxon>Sutterella</taxon>
    </lineage>
</organism>
<proteinExistence type="predicted"/>
<evidence type="ECO:0000313" key="1">
    <source>
        <dbReference type="EMBL" id="EPE02035.1"/>
    </source>
</evidence>
<keyword evidence="2" id="KW-1185">Reference proteome</keyword>
<dbReference type="InterPro" id="IPR054052">
    <property type="entry name" value="Y16Q-like"/>
</dbReference>
<accession>S3CNB0</accession>
<protein>
    <submittedName>
        <fullName evidence="1">Uncharacterized protein</fullName>
    </submittedName>
</protein>
<dbReference type="Pfam" id="PF21825">
    <property type="entry name" value="crAss001_48"/>
    <property type="match status" value="1"/>
</dbReference>
<dbReference type="EMBL" id="ATCF01000004">
    <property type="protein sequence ID" value="EPE02035.1"/>
    <property type="molecule type" value="Genomic_DNA"/>
</dbReference>
<reference evidence="1 2" key="1">
    <citation type="submission" date="2013-04" db="EMBL/GenBank/DDBJ databases">
        <title>The Genome Sequence of Sutterella wadsworthensis HGA0223.</title>
        <authorList>
            <consortium name="The Broad Institute Genomics Platform"/>
            <person name="Earl A."/>
            <person name="Ward D."/>
            <person name="Feldgarden M."/>
            <person name="Gevers D."/>
            <person name="Schmidt T.M."/>
            <person name="Dover J."/>
            <person name="Dai D."/>
            <person name="Walker B."/>
            <person name="Young S."/>
            <person name="Zeng Q."/>
            <person name="Gargeya S."/>
            <person name="Fitzgerald M."/>
            <person name="Haas B."/>
            <person name="Abouelleil A."/>
            <person name="Allen A.W."/>
            <person name="Alvarado L."/>
            <person name="Arachchi H.M."/>
            <person name="Berlin A.M."/>
            <person name="Chapman S.B."/>
            <person name="Gainer-Dewar J."/>
            <person name="Goldberg J."/>
            <person name="Griggs A."/>
            <person name="Gujja S."/>
            <person name="Hansen M."/>
            <person name="Howarth C."/>
            <person name="Imamovic A."/>
            <person name="Ireland A."/>
            <person name="Larimer J."/>
            <person name="McCowan C."/>
            <person name="Murphy C."/>
            <person name="Pearson M."/>
            <person name="Poon T.W."/>
            <person name="Priest M."/>
            <person name="Roberts A."/>
            <person name="Saif S."/>
            <person name="Shea T."/>
            <person name="Sisk P."/>
            <person name="Sykes S."/>
            <person name="Wortman J."/>
            <person name="Nusbaum C."/>
            <person name="Birren B."/>
        </authorList>
    </citation>
    <scope>NUCLEOTIDE SEQUENCE [LARGE SCALE GENOMIC DNA]</scope>
    <source>
        <strain evidence="1 2">HGA0223</strain>
    </source>
</reference>
<name>S3CNB0_9BURK</name>
<dbReference type="STRING" id="1203554.HMPREF1476_00271"/>
<dbReference type="HOGENOM" id="CLU_186677_0_0_4"/>
<dbReference type="Proteomes" id="UP000014400">
    <property type="component" value="Unassembled WGS sequence"/>
</dbReference>
<gene>
    <name evidence="1" type="ORF">HMPREF1476_00271</name>
</gene>
<comment type="caution">
    <text evidence="1">The sequence shown here is derived from an EMBL/GenBank/DDBJ whole genome shotgun (WGS) entry which is preliminary data.</text>
</comment>
<sequence>MVKIRKMSQSLLRAQDERIRKMTLADTIDLMNSPDYKERFKAEYYQIRIRTLKLRDMCEAWDAGRLNFAPACSRNLYQNQLSRMGAYCRVLRNRAQMEGIEL</sequence>
<dbReference type="AlphaFoldDB" id="S3CNB0"/>
<evidence type="ECO:0000313" key="2">
    <source>
        <dbReference type="Proteomes" id="UP000014400"/>
    </source>
</evidence>
<dbReference type="RefSeq" id="WP_016473705.1">
    <property type="nucleotide sequence ID" value="NZ_KE150480.1"/>
</dbReference>